<organism evidence="2 3">
    <name type="scientific">Algoriphagus locisalis</name>
    <dbReference type="NCBI Taxonomy" id="305507"/>
    <lineage>
        <taxon>Bacteria</taxon>
        <taxon>Pseudomonadati</taxon>
        <taxon>Bacteroidota</taxon>
        <taxon>Cytophagia</taxon>
        <taxon>Cytophagales</taxon>
        <taxon>Cyclobacteriaceae</taxon>
        <taxon>Algoriphagus</taxon>
    </lineage>
</organism>
<sequence>MISIVPLNRNNKPIGYPDGKCSPNYPTKRRISRPAVTQKLEPIQTNY</sequence>
<proteinExistence type="predicted"/>
<reference evidence="3" key="1">
    <citation type="submission" date="2016-10" db="EMBL/GenBank/DDBJ databases">
        <authorList>
            <person name="Varghese N."/>
            <person name="Submissions S."/>
        </authorList>
    </citation>
    <scope>NUCLEOTIDE SEQUENCE [LARGE SCALE GENOMIC DNA]</scope>
    <source>
        <strain evidence="3">DSM 23445</strain>
    </source>
</reference>
<keyword evidence="3" id="KW-1185">Reference proteome</keyword>
<dbReference type="Proteomes" id="UP000199673">
    <property type="component" value="Unassembled WGS sequence"/>
</dbReference>
<evidence type="ECO:0000313" key="2">
    <source>
        <dbReference type="EMBL" id="SFU03632.1"/>
    </source>
</evidence>
<protein>
    <submittedName>
        <fullName evidence="2">Uncharacterized protein</fullName>
    </submittedName>
</protein>
<evidence type="ECO:0000256" key="1">
    <source>
        <dbReference type="SAM" id="MobiDB-lite"/>
    </source>
</evidence>
<accession>A0A1I7CW21</accession>
<dbReference type="AlphaFoldDB" id="A0A1I7CW21"/>
<gene>
    <name evidence="2" type="ORF">SAMN04489724_3502</name>
</gene>
<feature type="region of interest" description="Disordered" evidence="1">
    <location>
        <begin position="1"/>
        <end position="28"/>
    </location>
</feature>
<evidence type="ECO:0000313" key="3">
    <source>
        <dbReference type="Proteomes" id="UP000199673"/>
    </source>
</evidence>
<name>A0A1I7CW21_9BACT</name>
<dbReference type="STRING" id="305507.SAMN04489724_3502"/>
<dbReference type="EMBL" id="FPBF01000005">
    <property type="protein sequence ID" value="SFU03632.1"/>
    <property type="molecule type" value="Genomic_DNA"/>
</dbReference>